<feature type="region of interest" description="Disordered" evidence="1">
    <location>
        <begin position="193"/>
        <end position="215"/>
    </location>
</feature>
<organism evidence="2 3">
    <name type="scientific">Symbiodinium microadriaticum</name>
    <name type="common">Dinoflagellate</name>
    <name type="synonym">Zooxanthella microadriatica</name>
    <dbReference type="NCBI Taxonomy" id="2951"/>
    <lineage>
        <taxon>Eukaryota</taxon>
        <taxon>Sar</taxon>
        <taxon>Alveolata</taxon>
        <taxon>Dinophyceae</taxon>
        <taxon>Suessiales</taxon>
        <taxon>Symbiodiniaceae</taxon>
        <taxon>Symbiodinium</taxon>
    </lineage>
</organism>
<feature type="region of interest" description="Disordered" evidence="1">
    <location>
        <begin position="357"/>
        <end position="429"/>
    </location>
</feature>
<accession>A0A1Q9E6W6</accession>
<evidence type="ECO:0000313" key="3">
    <source>
        <dbReference type="Proteomes" id="UP000186817"/>
    </source>
</evidence>
<feature type="compositionally biased region" description="Basic and acidic residues" evidence="1">
    <location>
        <begin position="204"/>
        <end position="215"/>
    </location>
</feature>
<dbReference type="Proteomes" id="UP000186817">
    <property type="component" value="Unassembled WGS sequence"/>
</dbReference>
<protein>
    <submittedName>
        <fullName evidence="2">Uncharacterized protein</fullName>
    </submittedName>
</protein>
<keyword evidence="3" id="KW-1185">Reference proteome</keyword>
<feature type="compositionally biased region" description="Low complexity" evidence="1">
    <location>
        <begin position="515"/>
        <end position="532"/>
    </location>
</feature>
<evidence type="ECO:0000313" key="2">
    <source>
        <dbReference type="EMBL" id="OLQ03156.1"/>
    </source>
</evidence>
<feature type="compositionally biased region" description="Basic residues" evidence="1">
    <location>
        <begin position="557"/>
        <end position="566"/>
    </location>
</feature>
<sequence>MACQLETLPADLEAAFEELSAAEETQQQPGNGSCHCCGKSFPVAELTGRWRKKLCKACRRTEHCLWRHVGAWAPVQGLSEAERHAFFQKSSGASSWPTLETHLVESLSRERVTALTVSVGGKYLPPNVWLAQGFSEEQVNRCEDWEENETLGRCCRLQVKEVSHSSVLRTVRNEVVNRVKEVAKNKKDTCKTWDVQASSQSKNGAKEDKSDKKAAKELAKSNKTVLGLAAKVLTTVTNSWLQTELLLAKTSPQDDEPTVTLLKESHSLLQSWKTACENVLANKENAGGVPLTLPFSKEEVDTRLKTVGAAAKALKESRKAVLLESRKAKRAAAGVRLYAGAGTDLGLHLNLRAYLQQPDSSQQTQSSATASGEGSQKKCKKRPQPASPDSNATTLVLPGLRSDQEDEASSELEVCSEAPPDTPPPKRVLGQEPLFLTQLEQQLQSALVSPHCSLSSEHRLLVAKLKEEVQEALAPSTKDAANRTRFAVLDHVADLQARGQALLLEVEDSMQTSVATQPSPAASSRPATPAKPEAQPAHPVHCVDLEATPLSALPKARQSKGTKRRC</sequence>
<feature type="region of interest" description="Disordered" evidence="1">
    <location>
        <begin position="512"/>
        <end position="566"/>
    </location>
</feature>
<proteinExistence type="predicted"/>
<dbReference type="EMBL" id="LSRX01000244">
    <property type="protein sequence ID" value="OLQ03156.1"/>
    <property type="molecule type" value="Genomic_DNA"/>
</dbReference>
<name>A0A1Q9E6W6_SYMMI</name>
<dbReference type="OrthoDB" id="10378279at2759"/>
<dbReference type="AlphaFoldDB" id="A0A1Q9E6W6"/>
<reference evidence="2 3" key="1">
    <citation type="submission" date="2016-02" db="EMBL/GenBank/DDBJ databases">
        <title>Genome analysis of coral dinoflagellate symbionts highlights evolutionary adaptations to a symbiotic lifestyle.</title>
        <authorList>
            <person name="Aranda M."/>
            <person name="Li Y."/>
            <person name="Liew Y.J."/>
            <person name="Baumgarten S."/>
            <person name="Simakov O."/>
            <person name="Wilson M."/>
            <person name="Piel J."/>
            <person name="Ashoor H."/>
            <person name="Bougouffa S."/>
            <person name="Bajic V.B."/>
            <person name="Ryu T."/>
            <person name="Ravasi T."/>
            <person name="Bayer T."/>
            <person name="Micklem G."/>
            <person name="Kim H."/>
            <person name="Bhak J."/>
            <person name="Lajeunesse T.C."/>
            <person name="Voolstra C.R."/>
        </authorList>
    </citation>
    <scope>NUCLEOTIDE SEQUENCE [LARGE SCALE GENOMIC DNA]</scope>
    <source>
        <strain evidence="2 3">CCMP2467</strain>
    </source>
</reference>
<feature type="compositionally biased region" description="Low complexity" evidence="1">
    <location>
        <begin position="357"/>
        <end position="371"/>
    </location>
</feature>
<evidence type="ECO:0000256" key="1">
    <source>
        <dbReference type="SAM" id="MobiDB-lite"/>
    </source>
</evidence>
<comment type="caution">
    <text evidence="2">The sequence shown here is derived from an EMBL/GenBank/DDBJ whole genome shotgun (WGS) entry which is preliminary data.</text>
</comment>
<gene>
    <name evidence="2" type="ORF">AK812_SmicGene13913</name>
</gene>